<sequence length="599" mass="66346">MSDIALTIGSTTKHFDLAVQDKAKMLAITEEPIIPIRSLADVPSYGDLPPDKILAFVQNNWRGGMGQKNHFNIMDMFADGQNINTRNPNEIKLGPLIVTAGGIAATILYLYLWGDEEYAASSSKVYRWNGTTAWVEVLDTGGVIKAITSYDEYIIVAVEDSDYFVSTSGDSASWSNPGLSNQDADQLVVAPSFTATKDILVKGEESNEIRTAIDPFTGAWTDPPTYVGDEGSNLTGLFVLNGTLFIGKTDGLYALPPDGRPVLVISFKEQKNTTNFKYHTNWQGIEYVSANDDILELLSTSGITMRVDYMGPLGLSPELEVTGTIKGIANDGKNLYAIFLIGSNYIIYAGRERFDVKYGLRWEWIPFVHLGTNVCAALKVMQRSGAGAKLWFAYGTNMAYVSLPEDSTHRYATQGYLTTTYFTAGYDTWQKIFYQLWSIAKNLTATINIKVYYMKDTQTSWTLLTTIVTSGVKSVNLAGLSCKKIRLKLELNTDDATKSPVLQQFIYRGILQPEQTRTLDITVILAQSDSRKPSSDLSFLEGGRTATAPITLKDLRFGTTKYIMYLPNSPTEIEVIDDVSNQPSYRARIQAQVLNWTSP</sequence>
<proteinExistence type="predicted"/>
<name>A0A0F9M216_9ZZZZ</name>
<accession>A0A0F9M216</accession>
<gene>
    <name evidence="1" type="ORF">LCGC14_1128140</name>
</gene>
<organism evidence="1">
    <name type="scientific">marine sediment metagenome</name>
    <dbReference type="NCBI Taxonomy" id="412755"/>
    <lineage>
        <taxon>unclassified sequences</taxon>
        <taxon>metagenomes</taxon>
        <taxon>ecological metagenomes</taxon>
    </lineage>
</organism>
<evidence type="ECO:0000313" key="1">
    <source>
        <dbReference type="EMBL" id="KKN01400.1"/>
    </source>
</evidence>
<protein>
    <submittedName>
        <fullName evidence="1">Uncharacterized protein</fullName>
    </submittedName>
</protein>
<dbReference type="AlphaFoldDB" id="A0A0F9M216"/>
<reference evidence="1" key="1">
    <citation type="journal article" date="2015" name="Nature">
        <title>Complex archaea that bridge the gap between prokaryotes and eukaryotes.</title>
        <authorList>
            <person name="Spang A."/>
            <person name="Saw J.H."/>
            <person name="Jorgensen S.L."/>
            <person name="Zaremba-Niedzwiedzka K."/>
            <person name="Martijn J."/>
            <person name="Lind A.E."/>
            <person name="van Eijk R."/>
            <person name="Schleper C."/>
            <person name="Guy L."/>
            <person name="Ettema T.J."/>
        </authorList>
    </citation>
    <scope>NUCLEOTIDE SEQUENCE</scope>
</reference>
<dbReference type="EMBL" id="LAZR01005266">
    <property type="protein sequence ID" value="KKN01400.1"/>
    <property type="molecule type" value="Genomic_DNA"/>
</dbReference>
<comment type="caution">
    <text evidence="1">The sequence shown here is derived from an EMBL/GenBank/DDBJ whole genome shotgun (WGS) entry which is preliminary data.</text>
</comment>